<accession>A0AA46E159</accession>
<dbReference type="SUPFAM" id="SSF53448">
    <property type="entry name" value="Nucleotide-diphospho-sugar transferases"/>
    <property type="match status" value="1"/>
</dbReference>
<evidence type="ECO:0000259" key="1">
    <source>
        <dbReference type="Pfam" id="PF00535"/>
    </source>
</evidence>
<sequence length="324" mass="37547">MIDISVIIVSFNTRELLKRCINELKKEIMEISHEIIVVDNDSRDGTIEMLETEFKDDIILRKSGGNYGFGIANNLGYEMAKGKYILLLNSDAFIKKGNLKKALEKIESDKTIGVLGAKLECENGDWQPSPRSFPTVLQDFFVLSGIASKYNKSSFFGKSLMTYKNFNKEFECDWVTGAFMLIRSDIIGKKIFDERYFMYYEEVDFCLKIKEKGYKIIYYPEVEVIHLGGASTSIFSEKLISKNGMQMTLWRLQSQYLYYRKNFGLITAYSSKLMELTWNIIRTLKNKNNNLKKEESRIIIKMIKKAWENTKGGKISPAFPWKGY</sequence>
<gene>
    <name evidence="2" type="ORF">EV215_0254</name>
</gene>
<dbReference type="PANTHER" id="PTHR43179">
    <property type="entry name" value="RHAMNOSYLTRANSFERASE WBBL"/>
    <property type="match status" value="1"/>
</dbReference>
<dbReference type="CDD" id="cd04186">
    <property type="entry name" value="GT_2_like_c"/>
    <property type="match status" value="1"/>
</dbReference>
<name>A0AA46E159_9FUSO</name>
<dbReference type="EMBL" id="SOBG01000001">
    <property type="protein sequence ID" value="TDT72448.1"/>
    <property type="molecule type" value="Genomic_DNA"/>
</dbReference>
<organism evidence="2 3">
    <name type="scientific">Hypnocyclicus thermotrophus</name>
    <dbReference type="NCBI Taxonomy" id="1627895"/>
    <lineage>
        <taxon>Bacteria</taxon>
        <taxon>Fusobacteriati</taxon>
        <taxon>Fusobacteriota</taxon>
        <taxon>Fusobacteriia</taxon>
        <taxon>Fusobacteriales</taxon>
        <taxon>Fusobacteriaceae</taxon>
        <taxon>Hypnocyclicus</taxon>
    </lineage>
</organism>
<evidence type="ECO:0000313" key="3">
    <source>
        <dbReference type="Proteomes" id="UP000294678"/>
    </source>
</evidence>
<feature type="domain" description="Glycosyltransferase 2-like" evidence="1">
    <location>
        <begin position="5"/>
        <end position="155"/>
    </location>
</feature>
<reference evidence="2 3" key="1">
    <citation type="submission" date="2019-03" db="EMBL/GenBank/DDBJ databases">
        <title>Genomic Encyclopedia of Type Strains, Phase IV (KMG-IV): sequencing the most valuable type-strain genomes for metagenomic binning, comparative biology and taxonomic classification.</title>
        <authorList>
            <person name="Goeker M."/>
        </authorList>
    </citation>
    <scope>NUCLEOTIDE SEQUENCE [LARGE SCALE GENOMIC DNA]</scope>
    <source>
        <strain evidence="2 3">DSM 100055</strain>
    </source>
</reference>
<keyword evidence="3" id="KW-1185">Reference proteome</keyword>
<dbReference type="RefSeq" id="WP_134112099.1">
    <property type="nucleotide sequence ID" value="NZ_SOBG01000001.1"/>
</dbReference>
<dbReference type="AlphaFoldDB" id="A0AA46E159"/>
<protein>
    <recommendedName>
        <fullName evidence="1">Glycosyltransferase 2-like domain-containing protein</fullName>
    </recommendedName>
</protein>
<dbReference type="InterPro" id="IPR001173">
    <property type="entry name" value="Glyco_trans_2-like"/>
</dbReference>
<dbReference type="InterPro" id="IPR029044">
    <property type="entry name" value="Nucleotide-diphossugar_trans"/>
</dbReference>
<dbReference type="PANTHER" id="PTHR43179:SF7">
    <property type="entry name" value="RHAMNOSYLTRANSFERASE WBBL"/>
    <property type="match status" value="1"/>
</dbReference>
<proteinExistence type="predicted"/>
<dbReference type="Proteomes" id="UP000294678">
    <property type="component" value="Unassembled WGS sequence"/>
</dbReference>
<comment type="caution">
    <text evidence="2">The sequence shown here is derived from an EMBL/GenBank/DDBJ whole genome shotgun (WGS) entry which is preliminary data.</text>
</comment>
<evidence type="ECO:0000313" key="2">
    <source>
        <dbReference type="EMBL" id="TDT72448.1"/>
    </source>
</evidence>
<dbReference type="Gene3D" id="3.90.550.10">
    <property type="entry name" value="Spore Coat Polysaccharide Biosynthesis Protein SpsA, Chain A"/>
    <property type="match status" value="1"/>
</dbReference>
<dbReference type="Pfam" id="PF00535">
    <property type="entry name" value="Glycos_transf_2"/>
    <property type="match status" value="1"/>
</dbReference>